<keyword evidence="5 10" id="KW-0819">tRNA processing</keyword>
<comment type="similarity">
    <text evidence="3 10 13">Belongs to the IPP transferase family.</text>
</comment>
<evidence type="ECO:0000256" key="8">
    <source>
        <dbReference type="ARBA" id="ARBA00022842"/>
    </source>
</evidence>
<dbReference type="Gene3D" id="3.40.50.300">
    <property type="entry name" value="P-loop containing nucleotide triphosphate hydrolases"/>
    <property type="match status" value="1"/>
</dbReference>
<name>A0A9X1KYK6_9BACT</name>
<reference evidence="14" key="1">
    <citation type="submission" date="2021-09" db="EMBL/GenBank/DDBJ databases">
        <title>Fulvivirga sp. isolated from coastal sediment.</title>
        <authorList>
            <person name="Yu H."/>
        </authorList>
    </citation>
    <scope>NUCLEOTIDE SEQUENCE</scope>
    <source>
        <strain evidence="14">1062</strain>
    </source>
</reference>
<dbReference type="PANTHER" id="PTHR11088">
    <property type="entry name" value="TRNA DIMETHYLALLYLTRANSFERASE"/>
    <property type="match status" value="1"/>
</dbReference>
<dbReference type="EMBL" id="JAIXNE010000001">
    <property type="protein sequence ID" value="MCA6073711.1"/>
    <property type="molecule type" value="Genomic_DNA"/>
</dbReference>
<dbReference type="RefSeq" id="WP_225696822.1">
    <property type="nucleotide sequence ID" value="NZ_JAIXNE010000001.1"/>
</dbReference>
<feature type="region of interest" description="Interaction with substrate tRNA" evidence="10">
    <location>
        <begin position="159"/>
        <end position="163"/>
    </location>
</feature>
<dbReference type="GO" id="GO:0006400">
    <property type="term" value="P:tRNA modification"/>
    <property type="evidence" value="ECO:0007669"/>
    <property type="project" value="TreeGrafter"/>
</dbReference>
<dbReference type="Gene3D" id="1.10.20.140">
    <property type="match status" value="1"/>
</dbReference>
<feature type="region of interest" description="Interaction with substrate tRNA" evidence="10">
    <location>
        <begin position="35"/>
        <end position="38"/>
    </location>
</feature>
<keyword evidence="15" id="KW-1185">Reference proteome</keyword>
<gene>
    <name evidence="10 14" type="primary">miaA</name>
    <name evidence="14" type="ORF">LDX50_02475</name>
</gene>
<dbReference type="PANTHER" id="PTHR11088:SF60">
    <property type="entry name" value="TRNA DIMETHYLALLYLTRANSFERASE"/>
    <property type="match status" value="1"/>
</dbReference>
<dbReference type="SUPFAM" id="SSF52540">
    <property type="entry name" value="P-loop containing nucleoside triphosphate hydrolases"/>
    <property type="match status" value="2"/>
</dbReference>
<keyword evidence="6 10" id="KW-0547">Nucleotide-binding</keyword>
<keyword evidence="7 10" id="KW-0067">ATP-binding</keyword>
<dbReference type="GO" id="GO:0005524">
    <property type="term" value="F:ATP binding"/>
    <property type="evidence" value="ECO:0007669"/>
    <property type="project" value="UniProtKB-UniRule"/>
</dbReference>
<evidence type="ECO:0000256" key="2">
    <source>
        <dbReference type="ARBA" id="ARBA00003213"/>
    </source>
</evidence>
<evidence type="ECO:0000256" key="12">
    <source>
        <dbReference type="RuleBase" id="RU003784"/>
    </source>
</evidence>
<comment type="function">
    <text evidence="2 10 12">Catalyzes the transfer of a dimethylallyl group onto the adenine at position 37 in tRNAs that read codons beginning with uridine, leading to the formation of N6-(dimethylallyl)adenosine (i(6)A).</text>
</comment>
<feature type="site" description="Interaction with substrate tRNA" evidence="10">
    <location>
        <position position="123"/>
    </location>
</feature>
<dbReference type="NCBIfam" id="TIGR00174">
    <property type="entry name" value="miaA"/>
    <property type="match status" value="1"/>
</dbReference>
<dbReference type="HAMAP" id="MF_00185">
    <property type="entry name" value="IPP_trans"/>
    <property type="match status" value="1"/>
</dbReference>
<evidence type="ECO:0000256" key="11">
    <source>
        <dbReference type="RuleBase" id="RU003783"/>
    </source>
</evidence>
<comment type="caution">
    <text evidence="10">Lacks conserved residue(s) required for the propagation of feature annotation.</text>
</comment>
<dbReference type="GO" id="GO:0052381">
    <property type="term" value="F:tRNA dimethylallyltransferase activity"/>
    <property type="evidence" value="ECO:0007669"/>
    <property type="project" value="UniProtKB-UniRule"/>
</dbReference>
<comment type="catalytic activity">
    <reaction evidence="9 10 11">
        <text>adenosine(37) in tRNA + dimethylallyl diphosphate = N(6)-dimethylallyladenosine(37) in tRNA + diphosphate</text>
        <dbReference type="Rhea" id="RHEA:26482"/>
        <dbReference type="Rhea" id="RHEA-COMP:10162"/>
        <dbReference type="Rhea" id="RHEA-COMP:10375"/>
        <dbReference type="ChEBI" id="CHEBI:33019"/>
        <dbReference type="ChEBI" id="CHEBI:57623"/>
        <dbReference type="ChEBI" id="CHEBI:74411"/>
        <dbReference type="ChEBI" id="CHEBI:74415"/>
        <dbReference type="EC" id="2.5.1.75"/>
    </reaction>
</comment>
<keyword evidence="8 10" id="KW-0460">Magnesium</keyword>
<feature type="binding site" evidence="10">
    <location>
        <begin position="10"/>
        <end position="17"/>
    </location>
    <ligand>
        <name>ATP</name>
        <dbReference type="ChEBI" id="CHEBI:30616"/>
    </ligand>
</feature>
<evidence type="ECO:0000256" key="4">
    <source>
        <dbReference type="ARBA" id="ARBA00022679"/>
    </source>
</evidence>
<accession>A0A9X1KYK6</accession>
<evidence type="ECO:0000256" key="1">
    <source>
        <dbReference type="ARBA" id="ARBA00001946"/>
    </source>
</evidence>
<feature type="site" description="Interaction with substrate tRNA" evidence="10">
    <location>
        <position position="101"/>
    </location>
</feature>
<dbReference type="InterPro" id="IPR039657">
    <property type="entry name" value="Dimethylallyltransferase"/>
</dbReference>
<evidence type="ECO:0000256" key="13">
    <source>
        <dbReference type="RuleBase" id="RU003785"/>
    </source>
</evidence>
<evidence type="ECO:0000256" key="5">
    <source>
        <dbReference type="ARBA" id="ARBA00022694"/>
    </source>
</evidence>
<sequence>MEGILIVIGGPTAIGKTDLSIELAEWLNTEIISADSRQCYREMTVGTAKPSEEELSRIPHHFINSHSITDLFTAGDFSRAARARLAALFQHHKVVITVGGSGLYLKAFLEGIPNIPNIDPAIREELNEEFNVDGLAPLKARLATLDPEFMKEADTHNPQRIIRALEVTLGTGKPFSSFRSDKGDPLPHRIVSIGLDADRKWLYERIDRRVTRMVENGLFDEAAALYPYRNHYALKTVGYQEIFDFIDGSLTREEAIQAIQQNSRRYAKRQLTWFRKYGNMTWFHPENKDEIHRYVTQMTGLT</sequence>
<organism evidence="14 15">
    <name type="scientific">Fulvivirga sedimenti</name>
    <dbReference type="NCBI Taxonomy" id="2879465"/>
    <lineage>
        <taxon>Bacteria</taxon>
        <taxon>Pseudomonadati</taxon>
        <taxon>Bacteroidota</taxon>
        <taxon>Cytophagia</taxon>
        <taxon>Cytophagales</taxon>
        <taxon>Fulvivirgaceae</taxon>
        <taxon>Fulvivirga</taxon>
    </lineage>
</organism>
<evidence type="ECO:0000256" key="10">
    <source>
        <dbReference type="HAMAP-Rule" id="MF_00185"/>
    </source>
</evidence>
<keyword evidence="4 10" id="KW-0808">Transferase</keyword>
<dbReference type="AlphaFoldDB" id="A0A9X1KYK6"/>
<protein>
    <recommendedName>
        <fullName evidence="10">tRNA dimethylallyltransferase</fullName>
        <ecNumber evidence="10">2.5.1.75</ecNumber>
    </recommendedName>
    <alternativeName>
        <fullName evidence="10">Dimethylallyl diphosphate:tRNA dimethylallyltransferase</fullName>
        <shortName evidence="10">DMAPP:tRNA dimethylallyltransferase</shortName>
        <shortName evidence="10">DMATase</shortName>
    </alternativeName>
    <alternativeName>
        <fullName evidence="10">Isopentenyl-diphosphate:tRNA isopentenyltransferase</fullName>
        <shortName evidence="10">IPP transferase</shortName>
        <shortName evidence="10">IPPT</shortName>
        <shortName evidence="10">IPTase</shortName>
    </alternativeName>
</protein>
<evidence type="ECO:0000256" key="9">
    <source>
        <dbReference type="ARBA" id="ARBA00049563"/>
    </source>
</evidence>
<dbReference type="Pfam" id="PF01715">
    <property type="entry name" value="IPPT"/>
    <property type="match status" value="1"/>
</dbReference>
<evidence type="ECO:0000313" key="14">
    <source>
        <dbReference type="EMBL" id="MCA6073711.1"/>
    </source>
</evidence>
<evidence type="ECO:0000256" key="3">
    <source>
        <dbReference type="ARBA" id="ARBA00005842"/>
    </source>
</evidence>
<comment type="caution">
    <text evidence="14">The sequence shown here is derived from an EMBL/GenBank/DDBJ whole genome shotgun (WGS) entry which is preliminary data.</text>
</comment>
<comment type="subunit">
    <text evidence="10">Monomer.</text>
</comment>
<dbReference type="InterPro" id="IPR027417">
    <property type="entry name" value="P-loop_NTPase"/>
</dbReference>
<proteinExistence type="inferred from homology"/>
<dbReference type="InterPro" id="IPR018022">
    <property type="entry name" value="IPT"/>
</dbReference>
<comment type="cofactor">
    <cofactor evidence="1 10">
        <name>Mg(2+)</name>
        <dbReference type="ChEBI" id="CHEBI:18420"/>
    </cofactor>
</comment>
<dbReference type="Proteomes" id="UP001139409">
    <property type="component" value="Unassembled WGS sequence"/>
</dbReference>
<dbReference type="EC" id="2.5.1.75" evidence="10"/>
<evidence type="ECO:0000313" key="15">
    <source>
        <dbReference type="Proteomes" id="UP001139409"/>
    </source>
</evidence>
<evidence type="ECO:0000256" key="6">
    <source>
        <dbReference type="ARBA" id="ARBA00022741"/>
    </source>
</evidence>
<feature type="binding site" evidence="10">
    <location>
        <begin position="12"/>
        <end position="17"/>
    </location>
    <ligand>
        <name>substrate</name>
    </ligand>
</feature>
<evidence type="ECO:0000256" key="7">
    <source>
        <dbReference type="ARBA" id="ARBA00022840"/>
    </source>
</evidence>